<dbReference type="InterPro" id="IPR018356">
    <property type="entry name" value="Tscrpt_reg_HTH_DeoR_CS"/>
</dbReference>
<dbReference type="PANTHER" id="PTHR30363">
    <property type="entry name" value="HTH-TYPE TRANSCRIPTIONAL REGULATOR SRLR-RELATED"/>
    <property type="match status" value="1"/>
</dbReference>
<comment type="function">
    <text evidence="6">Repressor of the lactose catabolism operon. Galactose-6-phosphate is the inducer.</text>
</comment>
<dbReference type="Proteomes" id="UP000537326">
    <property type="component" value="Unassembled WGS sequence"/>
</dbReference>
<comment type="caution">
    <text evidence="8">The sequence shown here is derived from an EMBL/GenBank/DDBJ whole genome shotgun (WGS) entry which is preliminary data.</text>
</comment>
<dbReference type="PRINTS" id="PR00037">
    <property type="entry name" value="HTHLACR"/>
</dbReference>
<reference evidence="8 9" key="1">
    <citation type="submission" date="2020-07" db="EMBL/GenBank/DDBJ databases">
        <title>Sequencing the genomes of 1000 actinobacteria strains.</title>
        <authorList>
            <person name="Klenk H.-P."/>
        </authorList>
    </citation>
    <scope>NUCLEOTIDE SEQUENCE [LARGE SCALE GENOMIC DNA]</scope>
    <source>
        <strain evidence="8 9">DSM 18248</strain>
    </source>
</reference>
<evidence type="ECO:0000256" key="3">
    <source>
        <dbReference type="ARBA" id="ARBA00023015"/>
    </source>
</evidence>
<evidence type="ECO:0000259" key="7">
    <source>
        <dbReference type="PROSITE" id="PS51000"/>
    </source>
</evidence>
<dbReference type="InterPro" id="IPR001034">
    <property type="entry name" value="DeoR_HTH"/>
</dbReference>
<organism evidence="8 9">
    <name type="scientific">Nocardioides marinus</name>
    <dbReference type="NCBI Taxonomy" id="374514"/>
    <lineage>
        <taxon>Bacteria</taxon>
        <taxon>Bacillati</taxon>
        <taxon>Actinomycetota</taxon>
        <taxon>Actinomycetes</taxon>
        <taxon>Propionibacteriales</taxon>
        <taxon>Nocardioidaceae</taxon>
        <taxon>Nocardioides</taxon>
    </lineage>
</organism>
<dbReference type="Pfam" id="PF08220">
    <property type="entry name" value="HTH_DeoR"/>
    <property type="match status" value="1"/>
</dbReference>
<dbReference type="InterPro" id="IPR050313">
    <property type="entry name" value="Carb_Metab_HTH_regulators"/>
</dbReference>
<keyword evidence="3" id="KW-0805">Transcription regulation</keyword>
<keyword evidence="5" id="KW-0804">Transcription</keyword>
<proteinExistence type="predicted"/>
<gene>
    <name evidence="8" type="ORF">BKA05_000346</name>
</gene>
<dbReference type="RefSeq" id="WP_179529891.1">
    <property type="nucleotide sequence ID" value="NZ_BAAAPP010000002.1"/>
</dbReference>
<feature type="domain" description="HTH deoR-type" evidence="7">
    <location>
        <begin position="3"/>
        <end position="58"/>
    </location>
</feature>
<dbReference type="InterPro" id="IPR014036">
    <property type="entry name" value="DeoR-like_C"/>
</dbReference>
<evidence type="ECO:0000256" key="5">
    <source>
        <dbReference type="ARBA" id="ARBA00023163"/>
    </source>
</evidence>
<dbReference type="PROSITE" id="PS51000">
    <property type="entry name" value="HTH_DEOR_2"/>
    <property type="match status" value="1"/>
</dbReference>
<protein>
    <recommendedName>
        <fullName evidence="1">Lactose phosphotransferase system repressor</fullName>
    </recommendedName>
</protein>
<dbReference type="GO" id="GO:0003677">
    <property type="term" value="F:DNA binding"/>
    <property type="evidence" value="ECO:0007669"/>
    <property type="project" value="UniProtKB-KW"/>
</dbReference>
<dbReference type="AlphaFoldDB" id="A0A7Z0C386"/>
<name>A0A7Z0C386_9ACTN</name>
<evidence type="ECO:0000313" key="9">
    <source>
        <dbReference type="Proteomes" id="UP000537326"/>
    </source>
</evidence>
<dbReference type="PANTHER" id="PTHR30363:SF4">
    <property type="entry name" value="GLYCEROL-3-PHOSPHATE REGULON REPRESSOR"/>
    <property type="match status" value="1"/>
</dbReference>
<accession>A0A7Z0C386</accession>
<keyword evidence="4" id="KW-0238">DNA-binding</keyword>
<dbReference type="SMART" id="SM01134">
    <property type="entry name" value="DeoRC"/>
    <property type="match status" value="1"/>
</dbReference>
<dbReference type="InterPro" id="IPR036388">
    <property type="entry name" value="WH-like_DNA-bd_sf"/>
</dbReference>
<keyword evidence="2" id="KW-0678">Repressor</keyword>
<dbReference type="Gene3D" id="3.40.50.1360">
    <property type="match status" value="1"/>
</dbReference>
<evidence type="ECO:0000256" key="4">
    <source>
        <dbReference type="ARBA" id="ARBA00023125"/>
    </source>
</evidence>
<evidence type="ECO:0000256" key="2">
    <source>
        <dbReference type="ARBA" id="ARBA00022491"/>
    </source>
</evidence>
<dbReference type="Pfam" id="PF00455">
    <property type="entry name" value="DeoRC"/>
    <property type="match status" value="1"/>
</dbReference>
<evidence type="ECO:0000256" key="6">
    <source>
        <dbReference type="ARBA" id="ARBA00024937"/>
    </source>
</evidence>
<dbReference type="PROSITE" id="PS00894">
    <property type="entry name" value="HTH_DEOR_1"/>
    <property type="match status" value="1"/>
</dbReference>
<keyword evidence="9" id="KW-1185">Reference proteome</keyword>
<dbReference type="SMART" id="SM00420">
    <property type="entry name" value="HTH_DEOR"/>
    <property type="match status" value="1"/>
</dbReference>
<sequence length="256" mass="27397">MYAAERHQAIADLVTKRNRVSVTELAAHFDVTTETVRRDLSTLERLKLVRRVHGGAVSIGSLTVLEAKLPERGQTHAEEKDAIARAALELLPAEGGTLVLDAGTTTVRLAELLPTDRRWTVLTNAVPIAALLAPATHVELQLLPGRVRTTTQAAVGHATVEALGHFRADLTFVGTNGLTVSHGFSTPDTEEAATKRAMVAAAQRVVALADSSKIGQERTVRFARVDEVDVLVTDSRIDAADQQQLEAAGLEIARVG</sequence>
<dbReference type="Gene3D" id="1.10.10.10">
    <property type="entry name" value="Winged helix-like DNA-binding domain superfamily/Winged helix DNA-binding domain"/>
    <property type="match status" value="1"/>
</dbReference>
<dbReference type="SUPFAM" id="SSF100950">
    <property type="entry name" value="NagB/RpiA/CoA transferase-like"/>
    <property type="match status" value="1"/>
</dbReference>
<dbReference type="InterPro" id="IPR036390">
    <property type="entry name" value="WH_DNA-bd_sf"/>
</dbReference>
<dbReference type="InterPro" id="IPR037171">
    <property type="entry name" value="NagB/RpiA_transferase-like"/>
</dbReference>
<dbReference type="SUPFAM" id="SSF46785">
    <property type="entry name" value="Winged helix' DNA-binding domain"/>
    <property type="match status" value="1"/>
</dbReference>
<evidence type="ECO:0000313" key="8">
    <source>
        <dbReference type="EMBL" id="NYI08831.1"/>
    </source>
</evidence>
<evidence type="ECO:0000256" key="1">
    <source>
        <dbReference type="ARBA" id="ARBA00021390"/>
    </source>
</evidence>
<dbReference type="EMBL" id="JACBZI010000001">
    <property type="protein sequence ID" value="NYI08831.1"/>
    <property type="molecule type" value="Genomic_DNA"/>
</dbReference>
<dbReference type="GO" id="GO:0003700">
    <property type="term" value="F:DNA-binding transcription factor activity"/>
    <property type="evidence" value="ECO:0007669"/>
    <property type="project" value="InterPro"/>
</dbReference>